<feature type="transmembrane region" description="Helical" evidence="1">
    <location>
        <begin position="34"/>
        <end position="58"/>
    </location>
</feature>
<comment type="caution">
    <text evidence="2">The sequence shown here is derived from an EMBL/GenBank/DDBJ whole genome shotgun (WGS) entry which is preliminary data.</text>
</comment>
<protein>
    <recommendedName>
        <fullName evidence="4">Glycosyltransferase RgtA/B/C/D-like domain-containing protein</fullName>
    </recommendedName>
</protein>
<dbReference type="Proteomes" id="UP000228875">
    <property type="component" value="Unassembled WGS sequence"/>
</dbReference>
<reference evidence="3" key="1">
    <citation type="submission" date="2017-09" db="EMBL/GenBank/DDBJ databases">
        <title>Depth-based differentiation of microbial function through sediment-hosted aquifers and enrichment of novel symbionts in the deep terrestrial subsurface.</title>
        <authorList>
            <person name="Probst A.J."/>
            <person name="Ladd B."/>
            <person name="Jarett J.K."/>
            <person name="Geller-Mcgrath D.E."/>
            <person name="Sieber C.M.K."/>
            <person name="Emerson J.B."/>
            <person name="Anantharaman K."/>
            <person name="Thomas B.C."/>
            <person name="Malmstrom R."/>
            <person name="Stieglmeier M."/>
            <person name="Klingl A."/>
            <person name="Woyke T."/>
            <person name="Ryan C.M."/>
            <person name="Banfield J.F."/>
        </authorList>
    </citation>
    <scope>NUCLEOTIDE SEQUENCE [LARGE SCALE GENOMIC DNA]</scope>
</reference>
<dbReference type="AlphaFoldDB" id="A0A2M8DN68"/>
<feature type="non-terminal residue" evidence="2">
    <location>
        <position position="1"/>
    </location>
</feature>
<evidence type="ECO:0008006" key="4">
    <source>
        <dbReference type="Google" id="ProtNLM"/>
    </source>
</evidence>
<feature type="transmembrane region" description="Helical" evidence="1">
    <location>
        <begin position="94"/>
        <end position="112"/>
    </location>
</feature>
<keyword evidence="1" id="KW-0472">Membrane</keyword>
<feature type="transmembrane region" description="Helical" evidence="1">
    <location>
        <begin position="64"/>
        <end position="82"/>
    </location>
</feature>
<sequence length="117" mass="13470">YMTPGPGVTPLGTSWALSTAIGILSLTEKFPGKFLSFLSLILTLIYFIGAFFIAPIFLLRRKKWAWQFIIISLFISAILIFFQRGSFPRDEEVGIFYPIILFILLLLDRKNFWEITT</sequence>
<accession>A0A2M8DN68</accession>
<feature type="transmembrane region" description="Helical" evidence="1">
    <location>
        <begin position="6"/>
        <end position="27"/>
    </location>
</feature>
<dbReference type="EMBL" id="PFTB01000029">
    <property type="protein sequence ID" value="PJB99527.1"/>
    <property type="molecule type" value="Genomic_DNA"/>
</dbReference>
<gene>
    <name evidence="2" type="ORF">CO077_01240</name>
</gene>
<evidence type="ECO:0000313" key="3">
    <source>
        <dbReference type="Proteomes" id="UP000228875"/>
    </source>
</evidence>
<proteinExistence type="predicted"/>
<name>A0A2M8DN68_9BACT</name>
<keyword evidence="1" id="KW-1133">Transmembrane helix</keyword>
<evidence type="ECO:0000313" key="2">
    <source>
        <dbReference type="EMBL" id="PJB99527.1"/>
    </source>
</evidence>
<organism evidence="2 3">
    <name type="scientific">Candidatus Nealsonbacteria bacterium CG_4_9_14_0_8_um_filter_35_12</name>
    <dbReference type="NCBI Taxonomy" id="1974692"/>
    <lineage>
        <taxon>Bacteria</taxon>
        <taxon>Candidatus Nealsoniibacteriota</taxon>
    </lineage>
</organism>
<keyword evidence="1" id="KW-0812">Transmembrane</keyword>
<evidence type="ECO:0000256" key="1">
    <source>
        <dbReference type="SAM" id="Phobius"/>
    </source>
</evidence>